<dbReference type="PATRIC" id="fig|1619020.3.peg.256"/>
<feature type="transmembrane region" description="Helical" evidence="10">
    <location>
        <begin position="132"/>
        <end position="151"/>
    </location>
</feature>
<gene>
    <name evidence="10" type="primary">secF</name>
    <name evidence="12" type="ORF">UU70_C0029G0002</name>
</gene>
<evidence type="ECO:0000256" key="7">
    <source>
        <dbReference type="ARBA" id="ARBA00022989"/>
    </source>
</evidence>
<evidence type="ECO:0000256" key="3">
    <source>
        <dbReference type="ARBA" id="ARBA00022475"/>
    </source>
</evidence>
<evidence type="ECO:0000313" key="12">
    <source>
        <dbReference type="EMBL" id="KKS12904.1"/>
    </source>
</evidence>
<dbReference type="HAMAP" id="MF_01464_B">
    <property type="entry name" value="SecF_B"/>
    <property type="match status" value="1"/>
</dbReference>
<comment type="similarity">
    <text evidence="10">Belongs to the SecD/SecF family. SecF subfamily.</text>
</comment>
<dbReference type="PANTHER" id="PTHR30081">
    <property type="entry name" value="PROTEIN-EXPORT MEMBRANE PROTEIN SEC"/>
    <property type="match status" value="1"/>
</dbReference>
<keyword evidence="2 10" id="KW-0813">Transport</keyword>
<reference evidence="12 13" key="1">
    <citation type="journal article" date="2015" name="Nature">
        <title>rRNA introns, odd ribosomes, and small enigmatic genomes across a large radiation of phyla.</title>
        <authorList>
            <person name="Brown C.T."/>
            <person name="Hug L.A."/>
            <person name="Thomas B.C."/>
            <person name="Sharon I."/>
            <person name="Castelle C.J."/>
            <person name="Singh A."/>
            <person name="Wilkins M.J."/>
            <person name="Williams K.H."/>
            <person name="Banfield J.F."/>
        </authorList>
    </citation>
    <scope>NUCLEOTIDE SEQUENCE [LARGE SCALE GENOMIC DNA]</scope>
</reference>
<evidence type="ECO:0000256" key="5">
    <source>
        <dbReference type="ARBA" id="ARBA00022692"/>
    </source>
</evidence>
<comment type="caution">
    <text evidence="12">The sequence shown here is derived from an EMBL/GenBank/DDBJ whole genome shotgun (WGS) entry which is preliminary data.</text>
</comment>
<dbReference type="PROSITE" id="PS50156">
    <property type="entry name" value="SSD"/>
    <property type="match status" value="1"/>
</dbReference>
<dbReference type="GO" id="GO:0015450">
    <property type="term" value="F:protein-transporting ATPase activity"/>
    <property type="evidence" value="ECO:0007669"/>
    <property type="project" value="InterPro"/>
</dbReference>
<organism evidence="12 13">
    <name type="scientific">Candidatus Yanofskybacteria bacterium GW2011_GWA1_41_6</name>
    <dbReference type="NCBI Taxonomy" id="1619020"/>
    <lineage>
        <taxon>Bacteria</taxon>
        <taxon>Candidatus Yanofskyibacteriota</taxon>
    </lineage>
</organism>
<evidence type="ECO:0000256" key="4">
    <source>
        <dbReference type="ARBA" id="ARBA00022519"/>
    </source>
</evidence>
<feature type="transmembrane region" description="Helical" evidence="10">
    <location>
        <begin position="271"/>
        <end position="298"/>
    </location>
</feature>
<evidence type="ECO:0000256" key="8">
    <source>
        <dbReference type="ARBA" id="ARBA00023010"/>
    </source>
</evidence>
<evidence type="ECO:0000256" key="2">
    <source>
        <dbReference type="ARBA" id="ARBA00022448"/>
    </source>
</evidence>
<evidence type="ECO:0000256" key="1">
    <source>
        <dbReference type="ARBA" id="ARBA00004651"/>
    </source>
</evidence>
<keyword evidence="3 10" id="KW-1003">Cell membrane</keyword>
<dbReference type="InterPro" id="IPR005665">
    <property type="entry name" value="SecF_bac"/>
</dbReference>
<name>A0A0G0WJ28_9BACT</name>
<evidence type="ECO:0000256" key="6">
    <source>
        <dbReference type="ARBA" id="ARBA00022927"/>
    </source>
</evidence>
<dbReference type="InterPro" id="IPR048634">
    <property type="entry name" value="SecD_SecF_C"/>
</dbReference>
<evidence type="ECO:0000259" key="11">
    <source>
        <dbReference type="PROSITE" id="PS50156"/>
    </source>
</evidence>
<feature type="transmembrane region" description="Helical" evidence="10">
    <location>
        <begin position="20"/>
        <end position="42"/>
    </location>
</feature>
<keyword evidence="9 10" id="KW-0472">Membrane</keyword>
<protein>
    <recommendedName>
        <fullName evidence="10">Protein-export membrane protein SecF</fullName>
    </recommendedName>
</protein>
<dbReference type="InterPro" id="IPR022645">
    <property type="entry name" value="SecD/SecF_bac"/>
</dbReference>
<dbReference type="GO" id="GO:0043952">
    <property type="term" value="P:protein transport by the Sec complex"/>
    <property type="evidence" value="ECO:0007669"/>
    <property type="project" value="UniProtKB-UniRule"/>
</dbReference>
<accession>A0A0G0WJ28</accession>
<dbReference type="AlphaFoldDB" id="A0A0G0WJ28"/>
<dbReference type="GO" id="GO:0065002">
    <property type="term" value="P:intracellular protein transmembrane transport"/>
    <property type="evidence" value="ECO:0007669"/>
    <property type="project" value="UniProtKB-UniRule"/>
</dbReference>
<dbReference type="SUPFAM" id="SSF82866">
    <property type="entry name" value="Multidrug efflux transporter AcrB transmembrane domain"/>
    <property type="match status" value="1"/>
</dbReference>
<dbReference type="NCBIfam" id="TIGR00966">
    <property type="entry name" value="transloc_SecF"/>
    <property type="match status" value="1"/>
</dbReference>
<keyword evidence="4" id="KW-0997">Cell inner membrane</keyword>
<dbReference type="Pfam" id="PF02355">
    <property type="entry name" value="SecD_SecF_C"/>
    <property type="match status" value="1"/>
</dbReference>
<keyword evidence="6 10" id="KW-0653">Protein transport</keyword>
<feature type="transmembrane region" description="Helical" evidence="10">
    <location>
        <begin position="195"/>
        <end position="216"/>
    </location>
</feature>
<comment type="subcellular location">
    <subcellularLocation>
        <location evidence="1 10">Cell membrane</location>
        <topology evidence="1 10">Multi-pass membrane protein</topology>
    </subcellularLocation>
</comment>
<keyword evidence="7 10" id="KW-1133">Transmembrane helix</keyword>
<feature type="transmembrane region" description="Helical" evidence="10">
    <location>
        <begin position="247"/>
        <end position="265"/>
    </location>
</feature>
<evidence type="ECO:0000256" key="10">
    <source>
        <dbReference type="HAMAP-Rule" id="MF_01464"/>
    </source>
</evidence>
<dbReference type="Gene3D" id="1.20.1640.10">
    <property type="entry name" value="Multidrug efflux transporter AcrB transmembrane domain"/>
    <property type="match status" value="1"/>
</dbReference>
<comment type="function">
    <text evidence="10">Part of the Sec protein translocase complex. Interacts with the SecYEG preprotein conducting channel. SecDF uses the proton motive force (PMF) to complete protein translocation after the ATP-dependent function of SecA.</text>
</comment>
<dbReference type="PANTHER" id="PTHR30081:SF8">
    <property type="entry name" value="PROTEIN TRANSLOCASE SUBUNIT SECF"/>
    <property type="match status" value="1"/>
</dbReference>
<dbReference type="GO" id="GO:0006605">
    <property type="term" value="P:protein targeting"/>
    <property type="evidence" value="ECO:0007669"/>
    <property type="project" value="UniProtKB-UniRule"/>
</dbReference>
<dbReference type="EMBL" id="LCBQ01000029">
    <property type="protein sequence ID" value="KKS12904.1"/>
    <property type="molecule type" value="Genomic_DNA"/>
</dbReference>
<dbReference type="InterPro" id="IPR022646">
    <property type="entry name" value="SecD/SecF_CS"/>
</dbReference>
<feature type="transmembrane region" description="Helical" evidence="10">
    <location>
        <begin position="163"/>
        <end position="189"/>
    </location>
</feature>
<dbReference type="InterPro" id="IPR000731">
    <property type="entry name" value="SSD"/>
</dbReference>
<dbReference type="GO" id="GO:0005886">
    <property type="term" value="C:plasma membrane"/>
    <property type="evidence" value="ECO:0007669"/>
    <property type="project" value="UniProtKB-SubCell"/>
</dbReference>
<dbReference type="PRINTS" id="PR01755">
    <property type="entry name" value="SECFTRNLCASE"/>
</dbReference>
<sequence>MKIRSGYSNNMYKVYKIMFWVSIILATSAIIVVSVFGLRLGVDFKGGSVLELEFTNGRPEVGAIQKSLSDFKDLLITPSGESGLIIRTGELSEQNHQIVLNKFKTDFPSSGLEERKFDSVGPLIGDELKNKSITAIILVLLGVIIYIAIVFRKLSGVLPFWAMGLSAIVALVHDVVIPTGVFALLGHFYGIEISAVFVAAALTVLGYSVSDTVVIFDRVRENILRRGVKEGFGAVVHRSIMQTLTRSLNTTFTTLLSLVAIYLFGGESIKYFALAMIMGIFLGAYSSIFVASPLLVWWNKRGHQAGS</sequence>
<keyword evidence="8 10" id="KW-0811">Translocation</keyword>
<keyword evidence="5 10" id="KW-0812">Transmembrane</keyword>
<evidence type="ECO:0000313" key="13">
    <source>
        <dbReference type="Proteomes" id="UP000034380"/>
    </source>
</evidence>
<feature type="domain" description="SSD" evidence="11">
    <location>
        <begin position="132"/>
        <end position="297"/>
    </location>
</feature>
<comment type="subunit">
    <text evidence="10">Forms a complex with SecD. Part of the essential Sec protein translocation apparatus which comprises SecA, SecYEG and auxiliary proteins SecDF. Other proteins may also be involved.</text>
</comment>
<dbReference type="Pfam" id="PF07549">
    <property type="entry name" value="Sec_GG"/>
    <property type="match status" value="1"/>
</dbReference>
<dbReference type="Proteomes" id="UP000034380">
    <property type="component" value="Unassembled WGS sequence"/>
</dbReference>
<evidence type="ECO:0000256" key="9">
    <source>
        <dbReference type="ARBA" id="ARBA00023136"/>
    </source>
</evidence>
<dbReference type="InterPro" id="IPR022813">
    <property type="entry name" value="SecD/SecF_arch_bac"/>
</dbReference>
<proteinExistence type="inferred from homology"/>